<dbReference type="SUPFAM" id="SSF158694">
    <property type="entry name" value="UraD-Like"/>
    <property type="match status" value="1"/>
</dbReference>
<dbReference type="KEGG" id="sbat:G4Z16_11430"/>
<dbReference type="AlphaFoldDB" id="A0A7T1TCU1"/>
<dbReference type="GO" id="GO:0006144">
    <property type="term" value="P:purine nucleobase metabolic process"/>
    <property type="evidence" value="ECO:0007669"/>
    <property type="project" value="UniProtKB-KW"/>
</dbReference>
<feature type="region of interest" description="Disordered" evidence="2">
    <location>
        <begin position="66"/>
        <end position="92"/>
    </location>
</feature>
<evidence type="ECO:0000259" key="3">
    <source>
        <dbReference type="Pfam" id="PF09349"/>
    </source>
</evidence>
<organism evidence="4 5">
    <name type="scientific">Streptomyces bathyalis</name>
    <dbReference type="NCBI Taxonomy" id="2710756"/>
    <lineage>
        <taxon>Bacteria</taxon>
        <taxon>Bacillati</taxon>
        <taxon>Actinomycetota</taxon>
        <taxon>Actinomycetes</taxon>
        <taxon>Kitasatosporales</taxon>
        <taxon>Streptomycetaceae</taxon>
        <taxon>Streptomyces</taxon>
    </lineage>
</organism>
<dbReference type="RefSeq" id="WP_246531272.1">
    <property type="nucleotide sequence ID" value="NZ_CP048882.1"/>
</dbReference>
<evidence type="ECO:0000313" key="4">
    <source>
        <dbReference type="EMBL" id="QPP10619.1"/>
    </source>
</evidence>
<dbReference type="InterPro" id="IPR036778">
    <property type="entry name" value="OHCU_decarboxylase_sf"/>
</dbReference>
<evidence type="ECO:0000256" key="1">
    <source>
        <dbReference type="ARBA" id="ARBA00022631"/>
    </source>
</evidence>
<keyword evidence="1" id="KW-0659">Purine metabolism</keyword>
<dbReference type="EMBL" id="CP048882">
    <property type="protein sequence ID" value="QPP10619.1"/>
    <property type="molecule type" value="Genomic_DNA"/>
</dbReference>
<reference evidence="5" key="1">
    <citation type="submission" date="2020-02" db="EMBL/GenBank/DDBJ databases">
        <title>Streptomyces sp. ASO4wet.</title>
        <authorList>
            <person name="Risdian C."/>
            <person name="Landwehr W."/>
            <person name="Schupp P."/>
            <person name="Wink J."/>
        </authorList>
    </citation>
    <scope>NUCLEOTIDE SEQUENCE [LARGE SCALE GENOMIC DNA]</scope>
    <source>
        <strain evidence="5">ASO4wet</strain>
    </source>
</reference>
<keyword evidence="5" id="KW-1185">Reference proteome</keyword>
<evidence type="ECO:0000313" key="5">
    <source>
        <dbReference type="Proteomes" id="UP000595046"/>
    </source>
</evidence>
<dbReference type="InterPro" id="IPR018020">
    <property type="entry name" value="OHCU_decarboxylase"/>
</dbReference>
<name>A0A7T1TCU1_9ACTN</name>
<accession>A0A7T1TCU1</accession>
<dbReference type="Proteomes" id="UP000595046">
    <property type="component" value="Chromosome"/>
</dbReference>
<dbReference type="Gene3D" id="1.10.3330.10">
    <property type="entry name" value="Oxo-4-hydroxy-4-carboxy-5-ureidoimidazoline decarboxylase"/>
    <property type="match status" value="1"/>
</dbReference>
<evidence type="ECO:0000256" key="2">
    <source>
        <dbReference type="SAM" id="MobiDB-lite"/>
    </source>
</evidence>
<dbReference type="Pfam" id="PF09349">
    <property type="entry name" value="OHCU_decarbox"/>
    <property type="match status" value="1"/>
</dbReference>
<protein>
    <submittedName>
        <fullName evidence="4">2-oxo-4-hydroxy-4-carboxy-5-ureidoimidazoline decarboxylase</fullName>
    </submittedName>
</protein>
<feature type="domain" description="Oxo-4-hydroxy-4-carboxy-5-ureidoimidazoline decarboxylase" evidence="3">
    <location>
        <begin position="7"/>
        <end position="164"/>
    </location>
</feature>
<gene>
    <name evidence="4" type="ORF">G4Z16_11430</name>
</gene>
<sequence length="174" mass="18949">MPLSRFNAAPDEMATAMLLRCCGSTRWAARIAACRPYPEPGSLLAALDEASYDMTPADIAEALASEAPQLPAPDDGVARSGPGRGPRGHDRPGLLAAHTALRAAHAAYENRFGHAFLVCLEEWGPDEWLDQALAAVRTRLGNDPEEERPVVAEELRRLARARLRRLVRVLPEAH</sequence>
<proteinExistence type="predicted"/>
<dbReference type="NCBIfam" id="NF010372">
    <property type="entry name" value="PRK13798.1"/>
    <property type="match status" value="1"/>
</dbReference>